<evidence type="ECO:0000313" key="1">
    <source>
        <dbReference type="EMBL" id="CAE7240961.1"/>
    </source>
</evidence>
<evidence type="ECO:0000313" key="2">
    <source>
        <dbReference type="Proteomes" id="UP000604046"/>
    </source>
</evidence>
<dbReference type="Proteomes" id="UP000604046">
    <property type="component" value="Unassembled WGS sequence"/>
</dbReference>
<organism evidence="1 2">
    <name type="scientific">Symbiodinium natans</name>
    <dbReference type="NCBI Taxonomy" id="878477"/>
    <lineage>
        <taxon>Eukaryota</taxon>
        <taxon>Sar</taxon>
        <taxon>Alveolata</taxon>
        <taxon>Dinophyceae</taxon>
        <taxon>Suessiales</taxon>
        <taxon>Symbiodiniaceae</taxon>
        <taxon>Symbiodinium</taxon>
    </lineage>
</organism>
<reference evidence="1" key="1">
    <citation type="submission" date="2021-02" db="EMBL/GenBank/DDBJ databases">
        <authorList>
            <person name="Dougan E. K."/>
            <person name="Rhodes N."/>
            <person name="Thang M."/>
            <person name="Chan C."/>
        </authorList>
    </citation>
    <scope>NUCLEOTIDE SEQUENCE</scope>
</reference>
<gene>
    <name evidence="1" type="ORF">SNAT2548_LOCUS10839</name>
</gene>
<name>A0A812L6E9_9DINO</name>
<keyword evidence="2" id="KW-1185">Reference proteome</keyword>
<dbReference type="AlphaFoldDB" id="A0A812L6E9"/>
<proteinExistence type="predicted"/>
<dbReference type="PROSITE" id="PS51257">
    <property type="entry name" value="PROKAR_LIPOPROTEIN"/>
    <property type="match status" value="1"/>
</dbReference>
<sequence length="85" mass="9707">MVLDVRALPQVALSVAFAFCACQSRRTVSHFQQGKLQEAAPLVDSIQDLQPENEPCCFCFRSPFRRQERGTQWRYVKTEQDKGAS</sequence>
<comment type="caution">
    <text evidence="1">The sequence shown here is derived from an EMBL/GenBank/DDBJ whole genome shotgun (WGS) entry which is preliminary data.</text>
</comment>
<accession>A0A812L6E9</accession>
<protein>
    <submittedName>
        <fullName evidence="1">Uncharacterized protein</fullName>
    </submittedName>
</protein>
<dbReference type="EMBL" id="CAJNDS010000924">
    <property type="protein sequence ID" value="CAE7240961.1"/>
    <property type="molecule type" value="Genomic_DNA"/>
</dbReference>